<evidence type="ECO:0000313" key="3">
    <source>
        <dbReference type="EMBL" id="EHN04167.1"/>
    </source>
</evidence>
<organism evidence="3 4">
    <name type="scientific">Saccharomyces cerevisiae x Saccharomyces kudriavzevii (strain VIN7)</name>
    <name type="common">Yeast</name>
    <dbReference type="NCBI Taxonomy" id="1095631"/>
    <lineage>
        <taxon>Eukaryota</taxon>
        <taxon>Fungi</taxon>
        <taxon>Dikarya</taxon>
        <taxon>Ascomycota</taxon>
        <taxon>Saccharomycotina</taxon>
        <taxon>Saccharomycetes</taxon>
        <taxon>Saccharomycetales</taxon>
        <taxon>Saccharomycetaceae</taxon>
        <taxon>Saccharomyces</taxon>
    </lineage>
</organism>
<dbReference type="Pfam" id="PF11496">
    <property type="entry name" value="HDA2-3"/>
    <property type="match status" value="1"/>
</dbReference>
<sequence>MDLLRILDTKPIPTIVDATTLGISGNTSGDYWLPTTMSLYQKELTDQIVSLHYSDILRYFETSHYKEDVILESMKTMCLNGSLIATHPYLLIDHYMPKSLITRDVPAHLAENSGKFSVLRDLINLVQEYETETAIVCRPGRTMDLLEALLLGNKVHIKRYDGHSIKSKQKANDFSCTVHLFSSEGINFTKYPIKSKARFDMLICLDTTVDTSQKDIQYLLQYKRERKGLERYAPIVRLVAINSIDHCTLFFGKKFDKNSREYLENVTAAMVILRDRLGTLPPDLRPIYSQKLHYLVEWLENPTVPWPLPDIYPLKQYTSMDVERSLLTEVHFKKSDDQLEDAFSNCSKKRGRHGANKAASSTVAGIEDNITPSFYSTKRLKNDYYTNPLKQDMTQLTGITTADNSSNVNYHLSSGIITHKLIQSMGEVYMDICVQKQELDDYSCLDDLQNDHLKFFSNEDEKIIKEYETVLRTNNDNLNRSHELEVENNLKFSQIETLEKDIETLKGSLMAQGETLSKLKDAFVKTDNVQDEIEKEERVSVSRDTEKKYMEQEIKRAVDAIRENEEETHKLNEKQNGLESELKLKFEKSEISTKELNEKIGFLKKELKLENDLNEELVGQLSKTMDNLENLTIPRVRTQNGNTKKKSRAKKTRKCIIK</sequence>
<evidence type="ECO:0000313" key="4">
    <source>
        <dbReference type="Proteomes" id="UP000009009"/>
    </source>
</evidence>
<dbReference type="AlphaFoldDB" id="H0GQ81"/>
<name>H0GQ81_SACCK</name>
<dbReference type="InterPro" id="IPR038609">
    <property type="entry name" value="HDA1_su2/3_sf"/>
</dbReference>
<dbReference type="EMBL" id="AGVY01000050">
    <property type="protein sequence ID" value="EHN04167.1"/>
    <property type="molecule type" value="Genomic_DNA"/>
</dbReference>
<reference evidence="3 4" key="1">
    <citation type="journal article" date="2012" name="FEMS Yeast Res.">
        <title>The genome sequence of the wine yeast VIN7 reveals an allotriploid hybrid genome with Saccharomyces cerevisiae and Saccharomyces kudriavzevii origins.</title>
        <authorList>
            <person name="Borneman A.R."/>
            <person name="Desany B.A."/>
            <person name="Riches D."/>
            <person name="Affourtit J.P."/>
            <person name="Forgan A.H."/>
            <person name="Pretorius I.S."/>
            <person name="Egholm M."/>
            <person name="Chambers P.J."/>
        </authorList>
    </citation>
    <scope>NUCLEOTIDE SEQUENCE [LARGE SCALE GENOMIC DNA]</scope>
    <source>
        <strain evidence="3 4">VIN7</strain>
    </source>
</reference>
<evidence type="ECO:0000256" key="2">
    <source>
        <dbReference type="SAM" id="MobiDB-lite"/>
    </source>
</evidence>
<dbReference type="Gene3D" id="3.40.50.12360">
    <property type="match status" value="1"/>
</dbReference>
<dbReference type="PhylomeDB" id="H0GQ81"/>
<feature type="region of interest" description="Disordered" evidence="2">
    <location>
        <begin position="638"/>
        <end position="658"/>
    </location>
</feature>
<dbReference type="FunFam" id="3.40.50.12360:FF:000001">
    <property type="entry name" value="HDA1 complex subunit 3"/>
    <property type="match status" value="1"/>
</dbReference>
<dbReference type="GO" id="GO:0070823">
    <property type="term" value="C:HDA1 complex"/>
    <property type="evidence" value="ECO:0007669"/>
    <property type="project" value="InterPro"/>
</dbReference>
<dbReference type="InterPro" id="IPR021006">
    <property type="entry name" value="Hda2/3"/>
</dbReference>
<feature type="compositionally biased region" description="Basic residues" evidence="2">
    <location>
        <begin position="643"/>
        <end position="658"/>
    </location>
</feature>
<keyword evidence="4" id="KW-1185">Reference proteome</keyword>
<feature type="coiled-coil region" evidence="1">
    <location>
        <begin position="547"/>
        <end position="581"/>
    </location>
</feature>
<protein>
    <submittedName>
        <fullName evidence="3">Hda3p</fullName>
    </submittedName>
</protein>
<dbReference type="PRINTS" id="PR02093">
    <property type="entry name" value="HDA1SUBUNIT3"/>
</dbReference>
<comment type="caution">
    <text evidence="3">The sequence shown here is derived from an EMBL/GenBank/DDBJ whole genome shotgun (WGS) entry which is preliminary data.</text>
</comment>
<evidence type="ECO:0000256" key="1">
    <source>
        <dbReference type="SAM" id="Coils"/>
    </source>
</evidence>
<dbReference type="OrthoDB" id="3647690at2759"/>
<keyword evidence="1" id="KW-0175">Coiled coil</keyword>
<proteinExistence type="predicted"/>
<dbReference type="InterPro" id="IPR026216">
    <property type="entry name" value="HDA3"/>
</dbReference>
<dbReference type="HOGENOM" id="CLU_026579_0_0_1"/>
<dbReference type="Proteomes" id="UP000009009">
    <property type="component" value="Unassembled WGS sequence"/>
</dbReference>
<gene>
    <name evidence="3" type="ORF">VIN7_5177</name>
</gene>
<accession>H0GQ81</accession>